<evidence type="ECO:0000256" key="2">
    <source>
        <dbReference type="ARBA" id="ARBA00022801"/>
    </source>
</evidence>
<protein>
    <submittedName>
        <fullName evidence="4">Peptidase M20</fullName>
    </submittedName>
</protein>
<keyword evidence="2" id="KW-0378">Hydrolase</keyword>
<name>A0A0R2D8F3_9LACO</name>
<dbReference type="PATRIC" id="fig|1423796.3.peg.305"/>
<evidence type="ECO:0000259" key="3">
    <source>
        <dbReference type="Pfam" id="PF07687"/>
    </source>
</evidence>
<dbReference type="Pfam" id="PF01546">
    <property type="entry name" value="Peptidase_M20"/>
    <property type="match status" value="1"/>
</dbReference>
<dbReference type="Proteomes" id="UP000051638">
    <property type="component" value="Unassembled WGS sequence"/>
</dbReference>
<proteinExistence type="predicted"/>
<evidence type="ECO:0000313" key="5">
    <source>
        <dbReference type="Proteomes" id="UP000051638"/>
    </source>
</evidence>
<keyword evidence="5" id="KW-1185">Reference proteome</keyword>
<dbReference type="PANTHER" id="PTHR43808">
    <property type="entry name" value="ACETYLORNITHINE DEACETYLASE"/>
    <property type="match status" value="1"/>
</dbReference>
<dbReference type="Gene3D" id="3.30.70.360">
    <property type="match status" value="1"/>
</dbReference>
<reference evidence="4 5" key="1">
    <citation type="journal article" date="2015" name="Genome Announc.">
        <title>Expanding the biotechnology potential of lactobacilli through comparative genomics of 213 strains and associated genera.</title>
        <authorList>
            <person name="Sun Z."/>
            <person name="Harris H.M."/>
            <person name="McCann A."/>
            <person name="Guo C."/>
            <person name="Argimon S."/>
            <person name="Zhang W."/>
            <person name="Yang X."/>
            <person name="Jeffery I.B."/>
            <person name="Cooney J.C."/>
            <person name="Kagawa T.F."/>
            <person name="Liu W."/>
            <person name="Song Y."/>
            <person name="Salvetti E."/>
            <person name="Wrobel A."/>
            <person name="Rasinkangas P."/>
            <person name="Parkhill J."/>
            <person name="Rea M.C."/>
            <person name="O'Sullivan O."/>
            <person name="Ritari J."/>
            <person name="Douillard F.P."/>
            <person name="Paul Ross R."/>
            <person name="Yang R."/>
            <person name="Briner A.E."/>
            <person name="Felis G.E."/>
            <person name="de Vos W.M."/>
            <person name="Barrangou R."/>
            <person name="Klaenhammer T.R."/>
            <person name="Caufield P.W."/>
            <person name="Cui Y."/>
            <person name="Zhang H."/>
            <person name="O'Toole P.W."/>
        </authorList>
    </citation>
    <scope>NUCLEOTIDE SEQUENCE [LARGE SCALE GENOMIC DNA]</scope>
    <source>
        <strain evidence="4 5">DSM 20253</strain>
    </source>
</reference>
<gene>
    <name evidence="4" type="ORF">FC24_GL000294</name>
</gene>
<dbReference type="OrthoDB" id="9792335at2"/>
<accession>A0A0R2D8F3</accession>
<organism evidence="4 5">
    <name type="scientific">Loigolactobacillus rennini DSM 20253</name>
    <dbReference type="NCBI Taxonomy" id="1423796"/>
    <lineage>
        <taxon>Bacteria</taxon>
        <taxon>Bacillati</taxon>
        <taxon>Bacillota</taxon>
        <taxon>Bacilli</taxon>
        <taxon>Lactobacillales</taxon>
        <taxon>Lactobacillaceae</taxon>
        <taxon>Loigolactobacillus</taxon>
    </lineage>
</organism>
<dbReference type="SUPFAM" id="SSF55031">
    <property type="entry name" value="Bacterial exopeptidase dimerisation domain"/>
    <property type="match status" value="1"/>
</dbReference>
<dbReference type="AlphaFoldDB" id="A0A0R2D8F3"/>
<feature type="domain" description="Peptidase M20 dimerisation" evidence="3">
    <location>
        <begin position="177"/>
        <end position="280"/>
    </location>
</feature>
<evidence type="ECO:0000313" key="4">
    <source>
        <dbReference type="EMBL" id="KRM99434.1"/>
    </source>
</evidence>
<comment type="caution">
    <text evidence="4">The sequence shown here is derived from an EMBL/GenBank/DDBJ whole genome shotgun (WGS) entry which is preliminary data.</text>
</comment>
<dbReference type="EMBL" id="AYYI01000014">
    <property type="protein sequence ID" value="KRM99434.1"/>
    <property type="molecule type" value="Genomic_DNA"/>
</dbReference>
<sequence length="389" mass="42913">MDDVTRLTRQLVQIDSSDPGAYETKIAVFINAWLKQHAPGAKVETDEVLPKRYNVHAWLKGQTAHPALVYICHQDTVVLGDDWQQTRPLSGEIKGSRLYGRGACDMKGGLASALLAFAAIAQSVAAGQPLRHDFVFIASVDEEDYMRGSEKAIQSGWVGPEDWVLDGEPTNGLIRMAHKGRTWIQLVAHGMTAHASTPEQGIDANAALAQLMTAIRQQVQAFPTHPKLGLTTITFGKMLGGYRPYVVPDQAKVWVDLRLVPPLTTQKVLQLFKQEITHTKNEFPGLKVDMIVDGDRPPIEENLASPLLANLKTVVKEVTKRPAKMGVFTGYSDTAVIVGQLKNVNCLSYGPGDLQRAHKPDEYVEIADLTRCQRVMQQLAQQVLLNHQC</sequence>
<dbReference type="GO" id="GO:0046872">
    <property type="term" value="F:metal ion binding"/>
    <property type="evidence" value="ECO:0007669"/>
    <property type="project" value="UniProtKB-KW"/>
</dbReference>
<dbReference type="GO" id="GO:0016787">
    <property type="term" value="F:hydrolase activity"/>
    <property type="evidence" value="ECO:0007669"/>
    <property type="project" value="UniProtKB-KW"/>
</dbReference>
<dbReference type="Pfam" id="PF07687">
    <property type="entry name" value="M20_dimer"/>
    <property type="match status" value="1"/>
</dbReference>
<dbReference type="InterPro" id="IPR050072">
    <property type="entry name" value="Peptidase_M20A"/>
</dbReference>
<evidence type="ECO:0000256" key="1">
    <source>
        <dbReference type="ARBA" id="ARBA00022723"/>
    </source>
</evidence>
<dbReference type="InterPro" id="IPR011650">
    <property type="entry name" value="Peptidase_M20_dimer"/>
</dbReference>
<dbReference type="InterPro" id="IPR036264">
    <property type="entry name" value="Bact_exopeptidase_dim_dom"/>
</dbReference>
<dbReference type="Gene3D" id="3.40.630.10">
    <property type="entry name" value="Zn peptidases"/>
    <property type="match status" value="2"/>
</dbReference>
<dbReference type="InterPro" id="IPR002933">
    <property type="entry name" value="Peptidase_M20"/>
</dbReference>
<dbReference type="CDD" id="cd08659">
    <property type="entry name" value="M20_ArgE_DapE-like"/>
    <property type="match status" value="1"/>
</dbReference>
<dbReference type="SUPFAM" id="SSF53187">
    <property type="entry name" value="Zn-dependent exopeptidases"/>
    <property type="match status" value="1"/>
</dbReference>
<dbReference type="STRING" id="1423796.FC24_GL000294"/>
<dbReference type="RefSeq" id="WP_057873217.1">
    <property type="nucleotide sequence ID" value="NZ_AYYI01000014.1"/>
</dbReference>
<keyword evidence="1" id="KW-0479">Metal-binding</keyword>